<protein>
    <submittedName>
        <fullName evidence="2">Uncharacterized protein LOC136075061</fullName>
    </submittedName>
</protein>
<dbReference type="Proteomes" id="UP001652625">
    <property type="component" value="Chromosome 01"/>
</dbReference>
<evidence type="ECO:0000313" key="1">
    <source>
        <dbReference type="Proteomes" id="UP001652625"/>
    </source>
</evidence>
<gene>
    <name evidence="2" type="primary">LOC136075061</name>
</gene>
<reference evidence="2" key="2">
    <citation type="submission" date="2025-08" db="UniProtKB">
        <authorList>
            <consortium name="RefSeq"/>
        </authorList>
    </citation>
    <scope>IDENTIFICATION</scope>
</reference>
<dbReference type="RefSeq" id="XP_065643370.1">
    <property type="nucleotide sequence ID" value="XM_065787298.1"/>
</dbReference>
<dbReference type="GeneID" id="136075061"/>
<sequence>MNIENWKKKYKAKANLQKYKKAEDDYEMLVTPDQIKKYENSKNALFAKELQDCLKIDNAKPLSQFEYCSYRDHMIYIVHFCGAHRFGVTAHMSMNEYARHKVLGNGIRVVSVSDHKTVAKYGPARVTLNPLEFEWFEIFVKFVRPKLPTNNSDKFFLSWSGNEMSPGDISGRLNSLWVKAGIFDGRCIPKKLSANIVRKTTSTMVNDESIPFYNQRGIVAGSMAHSKKTAAVHYETKNQLDHAVKGSDIIRKSFQSSPSKPRVDFIPHSPININQGSFNTPKKIWSNDETSLLSSLFPENQNITYSQVRSSLANSPSNSFNCSPRQVYDKLKSIKRKCTVTEIDTKTKRHLSYDRKSWSAEQLNDLKNHGKDLILGGPLSQTRIVDVLQNTSLLENFTVTQIRTRINHERS</sequence>
<evidence type="ECO:0000313" key="2">
    <source>
        <dbReference type="RefSeq" id="XP_065643370.1"/>
    </source>
</evidence>
<dbReference type="SUPFAM" id="SSF56349">
    <property type="entry name" value="DNA breaking-rejoining enzymes"/>
    <property type="match status" value="1"/>
</dbReference>
<name>A0ABM4B3H4_HYDVU</name>
<dbReference type="InterPro" id="IPR011010">
    <property type="entry name" value="DNA_brk_join_enz"/>
</dbReference>
<keyword evidence="1" id="KW-1185">Reference proteome</keyword>
<reference evidence="1" key="1">
    <citation type="submission" date="2025-05" db="UniProtKB">
        <authorList>
            <consortium name="RefSeq"/>
        </authorList>
    </citation>
    <scope>NUCLEOTIDE SEQUENCE [LARGE SCALE GENOMIC DNA]</scope>
</reference>
<organism evidence="1 2">
    <name type="scientific">Hydra vulgaris</name>
    <name type="common">Hydra</name>
    <name type="synonym">Hydra attenuata</name>
    <dbReference type="NCBI Taxonomy" id="6087"/>
    <lineage>
        <taxon>Eukaryota</taxon>
        <taxon>Metazoa</taxon>
        <taxon>Cnidaria</taxon>
        <taxon>Hydrozoa</taxon>
        <taxon>Hydroidolina</taxon>
        <taxon>Anthoathecata</taxon>
        <taxon>Aplanulata</taxon>
        <taxon>Hydridae</taxon>
        <taxon>Hydra</taxon>
    </lineage>
</organism>
<proteinExistence type="predicted"/>
<accession>A0ABM4B3H4</accession>